<protein>
    <submittedName>
        <fullName evidence="1">Uncharacterized protein</fullName>
    </submittedName>
</protein>
<evidence type="ECO:0000313" key="1">
    <source>
        <dbReference type="EMBL" id="KAJ2979848.1"/>
    </source>
</evidence>
<evidence type="ECO:0000313" key="2">
    <source>
        <dbReference type="Proteomes" id="UP001143910"/>
    </source>
</evidence>
<proteinExistence type="predicted"/>
<keyword evidence="2" id="KW-1185">Reference proteome</keyword>
<organism evidence="1 2">
    <name type="scientific">Zarea fungicola</name>
    <dbReference type="NCBI Taxonomy" id="93591"/>
    <lineage>
        <taxon>Eukaryota</taxon>
        <taxon>Fungi</taxon>
        <taxon>Dikarya</taxon>
        <taxon>Ascomycota</taxon>
        <taxon>Pezizomycotina</taxon>
        <taxon>Sordariomycetes</taxon>
        <taxon>Hypocreomycetidae</taxon>
        <taxon>Hypocreales</taxon>
        <taxon>Cordycipitaceae</taxon>
        <taxon>Zarea</taxon>
    </lineage>
</organism>
<reference evidence="1" key="1">
    <citation type="submission" date="2022-08" db="EMBL/GenBank/DDBJ databases">
        <title>Genome Sequence of Lecanicillium fungicola.</title>
        <authorList>
            <person name="Buettner E."/>
        </authorList>
    </citation>
    <scope>NUCLEOTIDE SEQUENCE</scope>
    <source>
        <strain evidence="1">Babe33</strain>
    </source>
</reference>
<comment type="caution">
    <text evidence="1">The sequence shown here is derived from an EMBL/GenBank/DDBJ whole genome shotgun (WGS) entry which is preliminary data.</text>
</comment>
<accession>A0ACC1NNB9</accession>
<name>A0ACC1NNB9_9HYPO</name>
<dbReference type="EMBL" id="JANJQO010000247">
    <property type="protein sequence ID" value="KAJ2979848.1"/>
    <property type="molecule type" value="Genomic_DNA"/>
</dbReference>
<sequence length="620" mass="63180">MAPNKDLPPLRPSSSVVLLSPSNEILLLHRVKTSTAFASAQLASQQAPSPFTLAEEAGEAEFTDTRAVAADGDNMLGTLRVQSSADIVMRTNEHGQLIICCPPGTTVVNSQASSGDGVTNVSPNPCPPHSCKAKPQRLTLKKTNTGVESSSSSYSILRSELSVCYHGYPYPTTATNPMKENAVASVSAPAAAVDVESSITTWLDHGEGGQGRSLTPSATASSLGGRIQTALTDGVMRRSSRFVHRDTDLAEEREEMNGSSGFVFESQSPVPPFTRLSGSGSSLSSPAVSPTLGQSLVSSTLSAALPLVSIDTVTSFASGPRSSATDSGFSTTDSGSTSATASGFSTSESGSASATASGFSTCDSGSSASASASGSSASASASGSTSNSDACVRDDTFRHAASSISSVASDVHSTMQSTSALDIDDASSSSSSSSSFVARTLPLVETSATKSSVLSSDARVATSSDFNASLSSDSATSQFTQVTSLSTTANASAETLPSSTEHSVSSPSLALSTGRSVHYLDPSVDDSRAVDADTLSSDSDVAGIASPNVQDSFTPADLITAMQTVITRTLAAAYMQSSEVLSSRTATRPNRNSARASRVYNSSLPSMMITKPVGCVSVVC</sequence>
<dbReference type="Proteomes" id="UP001143910">
    <property type="component" value="Unassembled WGS sequence"/>
</dbReference>
<gene>
    <name evidence="1" type="ORF">NQ176_g3002</name>
</gene>